<dbReference type="EMBL" id="CP061800">
    <property type="protein sequence ID" value="QTA85084.1"/>
    <property type="molecule type" value="Genomic_DNA"/>
</dbReference>
<proteinExistence type="predicted"/>
<organism evidence="1 2">
    <name type="scientific">Desulfonema magnum</name>
    <dbReference type="NCBI Taxonomy" id="45655"/>
    <lineage>
        <taxon>Bacteria</taxon>
        <taxon>Pseudomonadati</taxon>
        <taxon>Thermodesulfobacteriota</taxon>
        <taxon>Desulfobacteria</taxon>
        <taxon>Desulfobacterales</taxon>
        <taxon>Desulfococcaceae</taxon>
        <taxon>Desulfonema</taxon>
    </lineage>
</organism>
<reference evidence="1" key="1">
    <citation type="journal article" date="2021" name="Microb. Physiol.">
        <title>Proteogenomic Insights into the Physiology of Marine, Sulfate-Reducing, Filamentous Desulfonema limicola and Desulfonema magnum.</title>
        <authorList>
            <person name="Schnaars V."/>
            <person name="Wohlbrand L."/>
            <person name="Scheve S."/>
            <person name="Hinrichs C."/>
            <person name="Reinhardt R."/>
            <person name="Rabus R."/>
        </authorList>
    </citation>
    <scope>NUCLEOTIDE SEQUENCE</scope>
    <source>
        <strain evidence="1">4be13</strain>
    </source>
</reference>
<keyword evidence="2" id="KW-1185">Reference proteome</keyword>
<gene>
    <name evidence="1" type="ORF">dnm_010880</name>
</gene>
<name>A0A975BG26_9BACT</name>
<dbReference type="AlphaFoldDB" id="A0A975BG26"/>
<sequence length="43" mass="4948">MKKYEFREGPAIPGKTVTFSESRTVCDFFLTGKRMPQRHGEPS</sequence>
<protein>
    <submittedName>
        <fullName evidence="1">Uncharacterized protein</fullName>
    </submittedName>
</protein>
<dbReference type="Proteomes" id="UP000663722">
    <property type="component" value="Chromosome"/>
</dbReference>
<evidence type="ECO:0000313" key="1">
    <source>
        <dbReference type="EMBL" id="QTA85084.1"/>
    </source>
</evidence>
<dbReference type="KEGG" id="dmm:dnm_010880"/>
<evidence type="ECO:0000313" key="2">
    <source>
        <dbReference type="Proteomes" id="UP000663722"/>
    </source>
</evidence>
<accession>A0A975BG26</accession>